<dbReference type="GO" id="GO:0008962">
    <property type="term" value="F:phosphatidylglycerophosphatase activity"/>
    <property type="evidence" value="ECO:0007669"/>
    <property type="project" value="InterPro"/>
</dbReference>
<gene>
    <name evidence="5" type="ORF">BN1048_00723</name>
</gene>
<evidence type="ECO:0000256" key="2">
    <source>
        <dbReference type="ARBA" id="ARBA00022723"/>
    </source>
</evidence>
<keyword evidence="6" id="KW-1185">Reference proteome</keyword>
<comment type="cofactor">
    <cofactor evidence="1">
        <name>Mg(2+)</name>
        <dbReference type="ChEBI" id="CHEBI:18420"/>
    </cofactor>
</comment>
<dbReference type="Gene3D" id="3.40.50.1000">
    <property type="entry name" value="HAD superfamily/HAD-like"/>
    <property type="match status" value="1"/>
</dbReference>
<dbReference type="AlphaFoldDB" id="A0A078M3Q2"/>
<dbReference type="InterPro" id="IPR010021">
    <property type="entry name" value="PGPP1/Gep4"/>
</dbReference>
<keyword evidence="4" id="KW-0460">Magnesium</keyword>
<reference evidence="5 6" key="1">
    <citation type="submission" date="2014-07" db="EMBL/GenBank/DDBJ databases">
        <authorList>
            <person name="Urmite Genomes Urmite Genomes"/>
        </authorList>
    </citation>
    <scope>NUCLEOTIDE SEQUENCE [LARGE SCALE GENOMIC DNA]</scope>
    <source>
        <strain evidence="5 6">13MG44_air</strain>
    </source>
</reference>
<dbReference type="SUPFAM" id="SSF56784">
    <property type="entry name" value="HAD-like"/>
    <property type="match status" value="1"/>
</dbReference>
<dbReference type="CDD" id="cd16416">
    <property type="entry name" value="HAD_BsYqeG-like"/>
    <property type="match status" value="1"/>
</dbReference>
<dbReference type="HOGENOM" id="CLU_056221_4_0_9"/>
<evidence type="ECO:0000256" key="1">
    <source>
        <dbReference type="ARBA" id="ARBA00001946"/>
    </source>
</evidence>
<dbReference type="NCBIfam" id="TIGR01662">
    <property type="entry name" value="HAD-SF-IIIA"/>
    <property type="match status" value="1"/>
</dbReference>
<evidence type="ECO:0000313" key="5">
    <source>
        <dbReference type="EMBL" id="CDZ99917.1"/>
    </source>
</evidence>
<dbReference type="InterPro" id="IPR051400">
    <property type="entry name" value="HAD-like_hydrolase"/>
</dbReference>
<dbReference type="OrthoDB" id="9787572at2"/>
<dbReference type="Pfam" id="PF00702">
    <property type="entry name" value="Hydrolase"/>
    <property type="match status" value="1"/>
</dbReference>
<dbReference type="NCBIfam" id="TIGR01668">
    <property type="entry name" value="YqeG_hyp_ppase"/>
    <property type="match status" value="1"/>
</dbReference>
<dbReference type="InterPro" id="IPR006549">
    <property type="entry name" value="HAD-SF_hydro_IIIA"/>
</dbReference>
<protein>
    <submittedName>
        <fullName evidence="5">Haloacid dehalogenase-like hydrolase</fullName>
    </submittedName>
</protein>
<accession>A0A078M3Q2</accession>
<dbReference type="RefSeq" id="WP_035808542.1">
    <property type="nucleotide sequence ID" value="NZ_CCSE01000001.1"/>
</dbReference>
<evidence type="ECO:0000313" key="6">
    <source>
        <dbReference type="Proteomes" id="UP000044136"/>
    </source>
</evidence>
<sequence>MKIIEDKFLPSHFVTRYEDITPEFLKAHNIKAVMTDLDNTLVAFDEPDANDNVLKWIKTLEESNIKLLILSNGNHKRVAGFAEPHGIDYISSAKKPMLANFHRGLKLLGTKKANTVMVGDQLMTDIFGANRAKINSILVVPVKEKDGWATYLNRRIERVIMKYFKKKNMITWEE</sequence>
<dbReference type="STRING" id="1461582.BN1048_00723"/>
<dbReference type="InterPro" id="IPR023214">
    <property type="entry name" value="HAD_sf"/>
</dbReference>
<evidence type="ECO:0000256" key="3">
    <source>
        <dbReference type="ARBA" id="ARBA00022801"/>
    </source>
</evidence>
<dbReference type="GO" id="GO:0044281">
    <property type="term" value="P:small molecule metabolic process"/>
    <property type="evidence" value="ECO:0007669"/>
    <property type="project" value="UniProtKB-ARBA"/>
</dbReference>
<dbReference type="NCBIfam" id="TIGR01549">
    <property type="entry name" value="HAD-SF-IA-v1"/>
    <property type="match status" value="1"/>
</dbReference>
<dbReference type="PANTHER" id="PTHR46470">
    <property type="entry name" value="N-ACYLNEURAMINATE-9-PHOSPHATASE"/>
    <property type="match status" value="1"/>
</dbReference>
<dbReference type="eggNOG" id="COG2179">
    <property type="taxonomic scope" value="Bacteria"/>
</dbReference>
<organism evidence="5 6">
    <name type="scientific">Jeotgalicoccus saudimassiliensis</name>
    <dbReference type="NCBI Taxonomy" id="1461582"/>
    <lineage>
        <taxon>Bacteria</taxon>
        <taxon>Bacillati</taxon>
        <taxon>Bacillota</taxon>
        <taxon>Bacilli</taxon>
        <taxon>Bacillales</taxon>
        <taxon>Staphylococcaceae</taxon>
        <taxon>Jeotgalicoccus</taxon>
    </lineage>
</organism>
<dbReference type="InterPro" id="IPR006439">
    <property type="entry name" value="HAD-SF_hydro_IA"/>
</dbReference>
<dbReference type="PANTHER" id="PTHR46470:SF2">
    <property type="entry name" value="GLYCERALDEHYDE 3-PHOSPHATE PHOSPHATASE"/>
    <property type="match status" value="1"/>
</dbReference>
<dbReference type="InterPro" id="IPR036412">
    <property type="entry name" value="HAD-like_sf"/>
</dbReference>
<name>A0A078M3Q2_9STAP</name>
<evidence type="ECO:0000256" key="4">
    <source>
        <dbReference type="ARBA" id="ARBA00022842"/>
    </source>
</evidence>
<dbReference type="Proteomes" id="UP000044136">
    <property type="component" value="Unassembled WGS sequence"/>
</dbReference>
<proteinExistence type="predicted"/>
<dbReference type="EMBL" id="CCSE01000001">
    <property type="protein sequence ID" value="CDZ99917.1"/>
    <property type="molecule type" value="Genomic_DNA"/>
</dbReference>
<keyword evidence="2" id="KW-0479">Metal-binding</keyword>
<keyword evidence="3 5" id="KW-0378">Hydrolase</keyword>
<dbReference type="GO" id="GO:0046872">
    <property type="term" value="F:metal ion binding"/>
    <property type="evidence" value="ECO:0007669"/>
    <property type="project" value="UniProtKB-KW"/>
</dbReference>